<accession>A0A1E7F0I8</accession>
<dbReference type="AlphaFoldDB" id="A0A1E7F0I8"/>
<dbReference type="InParanoid" id="A0A1E7F0I8"/>
<evidence type="ECO:0000313" key="1">
    <source>
        <dbReference type="EMBL" id="OEU11738.1"/>
    </source>
</evidence>
<reference evidence="1 2" key="1">
    <citation type="submission" date="2016-09" db="EMBL/GenBank/DDBJ databases">
        <title>Extensive genetic diversity and differential bi-allelic expression allows diatom success in the polar Southern Ocean.</title>
        <authorList>
            <consortium name="DOE Joint Genome Institute"/>
            <person name="Mock T."/>
            <person name="Otillar R.P."/>
            <person name="Strauss J."/>
            <person name="Dupont C."/>
            <person name="Frickenhaus S."/>
            <person name="Maumus F."/>
            <person name="Mcmullan M."/>
            <person name="Sanges R."/>
            <person name="Schmutz J."/>
            <person name="Toseland A."/>
            <person name="Valas R."/>
            <person name="Veluchamy A."/>
            <person name="Ward B.J."/>
            <person name="Allen A."/>
            <person name="Barry K."/>
            <person name="Falciatore A."/>
            <person name="Ferrante M."/>
            <person name="Fortunato A.E."/>
            <person name="Gloeckner G."/>
            <person name="Gruber A."/>
            <person name="Hipkin R."/>
            <person name="Janech M."/>
            <person name="Kroth P."/>
            <person name="Leese F."/>
            <person name="Lindquist E."/>
            <person name="Lyon B.R."/>
            <person name="Martin J."/>
            <person name="Mayer C."/>
            <person name="Parker M."/>
            <person name="Quesneville H."/>
            <person name="Raymond J."/>
            <person name="Uhlig C."/>
            <person name="Valentin K.U."/>
            <person name="Worden A.Z."/>
            <person name="Armbrust E.V."/>
            <person name="Bowler C."/>
            <person name="Green B."/>
            <person name="Moulton V."/>
            <person name="Van Oosterhout C."/>
            <person name="Grigoriev I."/>
        </authorList>
    </citation>
    <scope>NUCLEOTIDE SEQUENCE [LARGE SCALE GENOMIC DNA]</scope>
    <source>
        <strain evidence="1 2">CCMP1102</strain>
    </source>
</reference>
<dbReference type="Proteomes" id="UP000095751">
    <property type="component" value="Unassembled WGS sequence"/>
</dbReference>
<organism evidence="1 2">
    <name type="scientific">Fragilariopsis cylindrus CCMP1102</name>
    <dbReference type="NCBI Taxonomy" id="635003"/>
    <lineage>
        <taxon>Eukaryota</taxon>
        <taxon>Sar</taxon>
        <taxon>Stramenopiles</taxon>
        <taxon>Ochrophyta</taxon>
        <taxon>Bacillariophyta</taxon>
        <taxon>Bacillariophyceae</taxon>
        <taxon>Bacillariophycidae</taxon>
        <taxon>Bacillariales</taxon>
        <taxon>Bacillariaceae</taxon>
        <taxon>Fragilariopsis</taxon>
    </lineage>
</organism>
<proteinExistence type="predicted"/>
<keyword evidence="2" id="KW-1185">Reference proteome</keyword>
<sequence>MASSITRGGNGKTTTRSYVETFNEASTESVSNNNKRRRRITIDYYDSSRRFVVDRVHYSRDESLEALDTLFEWAYTRDTNFLTNFYLYGGVIRIVDFLKTTIMEEVVVGGGGGAAPTTTTTIRLECIEIVVRVIAQVTYAGETNKEIATKIATAVVDCDGIRILLQAAGDTNKYTTTTGGGGGSSSGSNDVKIKLEILREIGSSFNNITHHCGELLGQELALAVLDLGMKNITELNKVVVDEHPIALDIVRAIFDTKYFRDKNILSKCLEVFKNEKNNNVSWIGGGRRYCENEEKLLKSATRLFAVCCRKKLLDECSSDYENLLPVCVMSLKEYPTNEQIRKNVLKLLNGALLRTDNNNEVVHHDDDQRRTIIEKAGTIEALSSLLTTKGINETEKTKIRKVISKIIATP</sequence>
<gene>
    <name evidence="1" type="ORF">FRACYDRAFT_244861</name>
</gene>
<protein>
    <submittedName>
        <fullName evidence="1">Uncharacterized protein</fullName>
    </submittedName>
</protein>
<name>A0A1E7F0I8_9STRA</name>
<evidence type="ECO:0000313" key="2">
    <source>
        <dbReference type="Proteomes" id="UP000095751"/>
    </source>
</evidence>
<dbReference type="KEGG" id="fcy:FRACYDRAFT_244861"/>
<dbReference type="EMBL" id="KV784366">
    <property type="protein sequence ID" value="OEU11738.1"/>
    <property type="molecule type" value="Genomic_DNA"/>
</dbReference>
<dbReference type="InterPro" id="IPR011989">
    <property type="entry name" value="ARM-like"/>
</dbReference>
<dbReference type="Gene3D" id="1.25.10.10">
    <property type="entry name" value="Leucine-rich Repeat Variant"/>
    <property type="match status" value="1"/>
</dbReference>